<dbReference type="InterPro" id="IPR023187">
    <property type="entry name" value="Tscrpt_reg_MarR-type_CS"/>
</dbReference>
<dbReference type="RefSeq" id="WP_260907288.1">
    <property type="nucleotide sequence ID" value="NZ_JAOCZP010000013.1"/>
</dbReference>
<dbReference type="InterPro" id="IPR036388">
    <property type="entry name" value="WH-like_DNA-bd_sf"/>
</dbReference>
<evidence type="ECO:0000259" key="4">
    <source>
        <dbReference type="PROSITE" id="PS50995"/>
    </source>
</evidence>
<evidence type="ECO:0000313" key="6">
    <source>
        <dbReference type="Proteomes" id="UP001320831"/>
    </source>
</evidence>
<keyword evidence="1" id="KW-0805">Transcription regulation</keyword>
<proteinExistence type="predicted"/>
<evidence type="ECO:0000256" key="1">
    <source>
        <dbReference type="ARBA" id="ARBA00023015"/>
    </source>
</evidence>
<dbReference type="InterPro" id="IPR000835">
    <property type="entry name" value="HTH_MarR-typ"/>
</dbReference>
<dbReference type="PANTHER" id="PTHR33164">
    <property type="entry name" value="TRANSCRIPTIONAL REGULATOR, MARR FAMILY"/>
    <property type="match status" value="1"/>
</dbReference>
<dbReference type="SMART" id="SM00347">
    <property type="entry name" value="HTH_MARR"/>
    <property type="match status" value="1"/>
</dbReference>
<evidence type="ECO:0000256" key="3">
    <source>
        <dbReference type="ARBA" id="ARBA00023163"/>
    </source>
</evidence>
<dbReference type="Gene3D" id="1.10.10.10">
    <property type="entry name" value="Winged helix-like DNA-binding domain superfamily/Winged helix DNA-binding domain"/>
    <property type="match status" value="1"/>
</dbReference>
<feature type="domain" description="HTH marR-type" evidence="4">
    <location>
        <begin position="26"/>
        <end position="159"/>
    </location>
</feature>
<reference evidence="5 6" key="1">
    <citation type="submission" date="2022-09" db="EMBL/GenBank/DDBJ databases">
        <title>Chelativorans salina sp. nov., a novel slightly halophilic bacterium isolated from a saline lake sediment enrichment.</title>
        <authorList>
            <person name="Gao L."/>
            <person name="Fang B.-Z."/>
            <person name="Li W.-J."/>
        </authorList>
    </citation>
    <scope>NUCLEOTIDE SEQUENCE [LARGE SCALE GENOMIC DNA]</scope>
    <source>
        <strain evidence="5 6">EGI FJ00035</strain>
    </source>
</reference>
<keyword evidence="2" id="KW-0238">DNA-binding</keyword>
<dbReference type="PROSITE" id="PS01117">
    <property type="entry name" value="HTH_MARR_1"/>
    <property type="match status" value="1"/>
</dbReference>
<accession>A0ABT2LWW9</accession>
<name>A0ABT2LWW9_9HYPH</name>
<organism evidence="5 6">
    <name type="scientific">Chelativorans salis</name>
    <dbReference type="NCBI Taxonomy" id="2978478"/>
    <lineage>
        <taxon>Bacteria</taxon>
        <taxon>Pseudomonadati</taxon>
        <taxon>Pseudomonadota</taxon>
        <taxon>Alphaproteobacteria</taxon>
        <taxon>Hyphomicrobiales</taxon>
        <taxon>Phyllobacteriaceae</taxon>
        <taxon>Chelativorans</taxon>
    </lineage>
</organism>
<dbReference type="PANTHER" id="PTHR33164:SF43">
    <property type="entry name" value="HTH-TYPE TRANSCRIPTIONAL REPRESSOR YETL"/>
    <property type="match status" value="1"/>
</dbReference>
<dbReference type="Proteomes" id="UP001320831">
    <property type="component" value="Unassembled WGS sequence"/>
</dbReference>
<dbReference type="InterPro" id="IPR039422">
    <property type="entry name" value="MarR/SlyA-like"/>
</dbReference>
<dbReference type="PROSITE" id="PS50995">
    <property type="entry name" value="HTH_MARR_2"/>
    <property type="match status" value="1"/>
</dbReference>
<keyword evidence="3" id="KW-0804">Transcription</keyword>
<protein>
    <submittedName>
        <fullName evidence="5">MarR family transcriptional regulator</fullName>
    </submittedName>
</protein>
<dbReference type="EMBL" id="JAOCZP010000013">
    <property type="protein sequence ID" value="MCT7378372.1"/>
    <property type="molecule type" value="Genomic_DNA"/>
</dbReference>
<evidence type="ECO:0000313" key="5">
    <source>
        <dbReference type="EMBL" id="MCT7378372.1"/>
    </source>
</evidence>
<keyword evidence="6" id="KW-1185">Reference proteome</keyword>
<evidence type="ECO:0000256" key="2">
    <source>
        <dbReference type="ARBA" id="ARBA00023125"/>
    </source>
</evidence>
<dbReference type="PRINTS" id="PR00598">
    <property type="entry name" value="HTHMARR"/>
</dbReference>
<gene>
    <name evidence="5" type="ORF">N5A92_25515</name>
</gene>
<comment type="caution">
    <text evidence="5">The sequence shown here is derived from an EMBL/GenBank/DDBJ whole genome shotgun (WGS) entry which is preliminary data.</text>
</comment>
<sequence>MTGAEILPVEEAGIEDGKTGLSFGKFERSAGFLLRIAQLTVFERMFAELKDGHVKIGEFTILLAIAENPGVRQGAMADVLKIKWSNMTKLVRSLEERGLVERFVPPHDRRSVELRLTEEGRKLLETFTPLMFEADRRSLPMLSDEEHATFLALLRKVSGWPPL</sequence>
<dbReference type="Pfam" id="PF01047">
    <property type="entry name" value="MarR"/>
    <property type="match status" value="1"/>
</dbReference>
<dbReference type="InterPro" id="IPR036390">
    <property type="entry name" value="WH_DNA-bd_sf"/>
</dbReference>
<dbReference type="SUPFAM" id="SSF46785">
    <property type="entry name" value="Winged helix' DNA-binding domain"/>
    <property type="match status" value="1"/>
</dbReference>